<dbReference type="CDD" id="cd12148">
    <property type="entry name" value="fungal_TF_MHR"/>
    <property type="match status" value="1"/>
</dbReference>
<dbReference type="PANTHER" id="PTHR47840">
    <property type="entry name" value="ZN(II)2CYS6 TRANSCRIPTION FACTOR (EUROFUNG)-RELATED"/>
    <property type="match status" value="1"/>
</dbReference>
<dbReference type="InterPro" id="IPR007219">
    <property type="entry name" value="XnlR_reg_dom"/>
</dbReference>
<reference evidence="7" key="1">
    <citation type="journal article" date="2021" name="Nat. Commun.">
        <title>Genetic determinants of endophytism in the Arabidopsis root mycobiome.</title>
        <authorList>
            <person name="Mesny F."/>
            <person name="Miyauchi S."/>
            <person name="Thiergart T."/>
            <person name="Pickel B."/>
            <person name="Atanasova L."/>
            <person name="Karlsson M."/>
            <person name="Huettel B."/>
            <person name="Barry K.W."/>
            <person name="Haridas S."/>
            <person name="Chen C."/>
            <person name="Bauer D."/>
            <person name="Andreopoulos W."/>
            <person name="Pangilinan J."/>
            <person name="LaButti K."/>
            <person name="Riley R."/>
            <person name="Lipzen A."/>
            <person name="Clum A."/>
            <person name="Drula E."/>
            <person name="Henrissat B."/>
            <person name="Kohler A."/>
            <person name="Grigoriev I.V."/>
            <person name="Martin F.M."/>
            <person name="Hacquard S."/>
        </authorList>
    </citation>
    <scope>NUCLEOTIDE SEQUENCE</scope>
    <source>
        <strain evidence="7">MPI-CAGE-AT-0016</strain>
    </source>
</reference>
<keyword evidence="4" id="KW-0539">Nucleus</keyword>
<evidence type="ECO:0000256" key="3">
    <source>
        <dbReference type="ARBA" id="ARBA00023163"/>
    </source>
</evidence>
<dbReference type="AlphaFoldDB" id="A0A8K0T6X1"/>
<dbReference type="Gene3D" id="4.10.240.10">
    <property type="entry name" value="Zn(2)-C6 fungal-type DNA-binding domain"/>
    <property type="match status" value="1"/>
</dbReference>
<keyword evidence="3" id="KW-0804">Transcription</keyword>
<evidence type="ECO:0000313" key="8">
    <source>
        <dbReference type="Proteomes" id="UP000813385"/>
    </source>
</evidence>
<comment type="caution">
    <text evidence="7">The sequence shown here is derived from an EMBL/GenBank/DDBJ whole genome shotgun (WGS) entry which is preliminary data.</text>
</comment>
<feature type="region of interest" description="Disordered" evidence="5">
    <location>
        <begin position="1"/>
        <end position="22"/>
    </location>
</feature>
<dbReference type="Pfam" id="PF04082">
    <property type="entry name" value="Fungal_trans"/>
    <property type="match status" value="1"/>
</dbReference>
<dbReference type="SUPFAM" id="SSF57701">
    <property type="entry name" value="Zn2/Cys6 DNA-binding domain"/>
    <property type="match status" value="1"/>
</dbReference>
<proteinExistence type="predicted"/>
<protein>
    <recommendedName>
        <fullName evidence="6">Zn(2)-C6 fungal-type domain-containing protein</fullName>
    </recommendedName>
</protein>
<dbReference type="CDD" id="cd00067">
    <property type="entry name" value="GAL4"/>
    <property type="match status" value="1"/>
</dbReference>
<feature type="domain" description="Zn(2)-C6 fungal-type" evidence="6">
    <location>
        <begin position="25"/>
        <end position="55"/>
    </location>
</feature>
<keyword evidence="1" id="KW-0479">Metal-binding</keyword>
<dbReference type="GO" id="GO:0008270">
    <property type="term" value="F:zinc ion binding"/>
    <property type="evidence" value="ECO:0007669"/>
    <property type="project" value="InterPro"/>
</dbReference>
<dbReference type="OrthoDB" id="5392779at2759"/>
<evidence type="ECO:0000256" key="2">
    <source>
        <dbReference type="ARBA" id="ARBA00023015"/>
    </source>
</evidence>
<evidence type="ECO:0000256" key="5">
    <source>
        <dbReference type="SAM" id="MobiDB-lite"/>
    </source>
</evidence>
<dbReference type="Proteomes" id="UP000813385">
    <property type="component" value="Unassembled WGS sequence"/>
</dbReference>
<accession>A0A8K0T6X1</accession>
<evidence type="ECO:0000256" key="1">
    <source>
        <dbReference type="ARBA" id="ARBA00022723"/>
    </source>
</evidence>
<dbReference type="SMART" id="SM00066">
    <property type="entry name" value="GAL4"/>
    <property type="match status" value="1"/>
</dbReference>
<evidence type="ECO:0000313" key="7">
    <source>
        <dbReference type="EMBL" id="KAH7347278.1"/>
    </source>
</evidence>
<keyword evidence="8" id="KW-1185">Reference proteome</keyword>
<keyword evidence="2" id="KW-0805">Transcription regulation</keyword>
<dbReference type="PANTHER" id="PTHR47840:SF1">
    <property type="entry name" value="ZN(II)2CYS6 TRANSCRIPTION FACTOR (EUROFUNG)"/>
    <property type="match status" value="1"/>
</dbReference>
<dbReference type="PROSITE" id="PS00463">
    <property type="entry name" value="ZN2_CY6_FUNGAL_1"/>
    <property type="match status" value="1"/>
</dbReference>
<dbReference type="GO" id="GO:0000981">
    <property type="term" value="F:DNA-binding transcription factor activity, RNA polymerase II-specific"/>
    <property type="evidence" value="ECO:0007669"/>
    <property type="project" value="InterPro"/>
</dbReference>
<dbReference type="EMBL" id="JAGPXD010000007">
    <property type="protein sequence ID" value="KAH7347278.1"/>
    <property type="molecule type" value="Genomic_DNA"/>
</dbReference>
<sequence length="665" mass="73322">MTTNGLAASPEPPPKRRKIRKGTTSCWECKRRKVRCLFDADQVACRECRQKDTVCVGQDHPENGDAHSAEPVPAPIDASGRPQRMEKLMEQVIVSVDTFLAESRSRHAPSQATVDPRISAVKKLSDIRNKLLKALPSPDDAFKIYELGHSRLSFHQILFIPHNGLEAHLQQTAVDSTQALLFETHPAVLAKNMLIMAILLQRADRDPESVASLSEPCQVIMTRLANAATALVCADDELMTTIESLHCLILHSVYLCHGGHLRLALLACRRAMTMAQLMGLHRPRGDCNIQSVGPSDKIYPRKTWFGMHYVEHFLCLLLGVPPSHRPIVSTSPPDHPLEQLEQLQLAAAYRIMDRNECDSDFQDRQNIRSIEKDLEKAEAAMPLDWWEAPTLANISHSPAAILWETLRATDQLFHHFLYVQLYLPFMLRGRGETGSVNENKVKCVEAGRKVLLRYVAVRSFSSAASSMPDTTDFFALVAAMAVMVGHIDTHKVPSGDEQFASLRRRDRDLVEDALRRMGGGCSASEDVLSVQGADVLRKLLEIDANVAAGLTYSTTSGSDDQGQPLGGAGAFRLKIPYFGIIVISPDVLVTREPIKPPGPGARDQLGLGASADVTGDEMGPSLPDDFQEFYPGYSARAETWSMQGVDATFFDSLTRGLGEFQDTGL</sequence>
<organism evidence="7 8">
    <name type="scientific">Plectosphaerella cucumerina</name>
    <dbReference type="NCBI Taxonomy" id="40658"/>
    <lineage>
        <taxon>Eukaryota</taxon>
        <taxon>Fungi</taxon>
        <taxon>Dikarya</taxon>
        <taxon>Ascomycota</taxon>
        <taxon>Pezizomycotina</taxon>
        <taxon>Sordariomycetes</taxon>
        <taxon>Hypocreomycetidae</taxon>
        <taxon>Glomerellales</taxon>
        <taxon>Plectosphaerellaceae</taxon>
        <taxon>Plectosphaerella</taxon>
    </lineage>
</organism>
<gene>
    <name evidence="7" type="ORF">B0T11DRAFT_291083</name>
</gene>
<evidence type="ECO:0000256" key="4">
    <source>
        <dbReference type="ARBA" id="ARBA00023242"/>
    </source>
</evidence>
<dbReference type="InterPro" id="IPR036864">
    <property type="entry name" value="Zn2-C6_fun-type_DNA-bd_sf"/>
</dbReference>
<name>A0A8K0T6X1_9PEZI</name>
<evidence type="ECO:0000259" key="6">
    <source>
        <dbReference type="PROSITE" id="PS00463"/>
    </source>
</evidence>
<dbReference type="InterPro" id="IPR001138">
    <property type="entry name" value="Zn2Cys6_DnaBD"/>
</dbReference>